<proteinExistence type="predicted"/>
<name>A0AA86N3W3_9EUKA</name>
<dbReference type="Proteomes" id="UP001642409">
    <property type="component" value="Unassembled WGS sequence"/>
</dbReference>
<accession>A0AA86N3W3</accession>
<keyword evidence="4" id="KW-1185">Reference proteome</keyword>
<evidence type="ECO:0000313" key="3">
    <source>
        <dbReference type="EMBL" id="CAL5998165.1"/>
    </source>
</evidence>
<evidence type="ECO:0000256" key="1">
    <source>
        <dbReference type="SAM" id="Phobius"/>
    </source>
</evidence>
<protein>
    <submittedName>
        <fullName evidence="3">Hypothetical_protein</fullName>
    </submittedName>
</protein>
<keyword evidence="1" id="KW-1133">Transmembrane helix</keyword>
<sequence>MECYDYYQNCKNAKCHYQDDLQQYCCYLTDNIWLWVWLIIVVISFIACCICCCYINKNKYQRVIQIDTSKPRLSVQKLEYSSMLTMPTEYSGYSTSSLDIYSNVFSQASLLTNDNEDPNFDALFTKLL</sequence>
<feature type="transmembrane region" description="Helical" evidence="1">
    <location>
        <begin position="32"/>
        <end position="55"/>
    </location>
</feature>
<dbReference type="AlphaFoldDB" id="A0AA86N3W3"/>
<organism evidence="2">
    <name type="scientific">Hexamita inflata</name>
    <dbReference type="NCBI Taxonomy" id="28002"/>
    <lineage>
        <taxon>Eukaryota</taxon>
        <taxon>Metamonada</taxon>
        <taxon>Diplomonadida</taxon>
        <taxon>Hexamitidae</taxon>
        <taxon>Hexamitinae</taxon>
        <taxon>Hexamita</taxon>
    </lineage>
</organism>
<gene>
    <name evidence="2" type="ORF">HINF_LOCUS147</name>
    <name evidence="3" type="ORF">HINF_LOCUS15597</name>
</gene>
<comment type="caution">
    <text evidence="2">The sequence shown here is derived from an EMBL/GenBank/DDBJ whole genome shotgun (WGS) entry which is preliminary data.</text>
</comment>
<keyword evidence="1" id="KW-0812">Transmembrane</keyword>
<evidence type="ECO:0000313" key="4">
    <source>
        <dbReference type="Proteomes" id="UP001642409"/>
    </source>
</evidence>
<reference evidence="2" key="1">
    <citation type="submission" date="2023-06" db="EMBL/GenBank/DDBJ databases">
        <authorList>
            <person name="Kurt Z."/>
        </authorList>
    </citation>
    <scope>NUCLEOTIDE SEQUENCE</scope>
</reference>
<keyword evidence="1" id="KW-0472">Membrane</keyword>
<dbReference type="EMBL" id="CATOUU010000003">
    <property type="protein sequence ID" value="CAI9912502.1"/>
    <property type="molecule type" value="Genomic_DNA"/>
</dbReference>
<dbReference type="EMBL" id="CAXDID020000038">
    <property type="protein sequence ID" value="CAL5998165.1"/>
    <property type="molecule type" value="Genomic_DNA"/>
</dbReference>
<evidence type="ECO:0000313" key="2">
    <source>
        <dbReference type="EMBL" id="CAI9912502.1"/>
    </source>
</evidence>
<reference evidence="3 4" key="2">
    <citation type="submission" date="2024-07" db="EMBL/GenBank/DDBJ databases">
        <authorList>
            <person name="Akdeniz Z."/>
        </authorList>
    </citation>
    <scope>NUCLEOTIDE SEQUENCE [LARGE SCALE GENOMIC DNA]</scope>
</reference>